<evidence type="ECO:0000313" key="8">
    <source>
        <dbReference type="EMBL" id="QBD80768.1"/>
    </source>
</evidence>
<organism evidence="8 9">
    <name type="scientific">Ktedonosporobacter rubrisoli</name>
    <dbReference type="NCBI Taxonomy" id="2509675"/>
    <lineage>
        <taxon>Bacteria</taxon>
        <taxon>Bacillati</taxon>
        <taxon>Chloroflexota</taxon>
        <taxon>Ktedonobacteria</taxon>
        <taxon>Ktedonobacterales</taxon>
        <taxon>Ktedonosporobacteraceae</taxon>
        <taxon>Ktedonosporobacter</taxon>
    </lineage>
</organism>
<dbReference type="CDD" id="cd17535">
    <property type="entry name" value="REC_NarL-like"/>
    <property type="match status" value="1"/>
</dbReference>
<dbReference type="EMBL" id="CP035758">
    <property type="protein sequence ID" value="QBD80768.1"/>
    <property type="molecule type" value="Genomic_DNA"/>
</dbReference>
<dbReference type="Gene3D" id="3.40.50.2300">
    <property type="match status" value="1"/>
</dbReference>
<dbReference type="CDD" id="cd06170">
    <property type="entry name" value="LuxR_C_like"/>
    <property type="match status" value="1"/>
</dbReference>
<dbReference type="Proteomes" id="UP000290365">
    <property type="component" value="Chromosome"/>
</dbReference>
<dbReference type="SMART" id="SM00448">
    <property type="entry name" value="REC"/>
    <property type="match status" value="1"/>
</dbReference>
<dbReference type="InterPro" id="IPR001789">
    <property type="entry name" value="Sig_transdc_resp-reg_receiver"/>
</dbReference>
<proteinExistence type="predicted"/>
<dbReference type="KEGG" id="kbs:EPA93_34290"/>
<dbReference type="GO" id="GO:0000160">
    <property type="term" value="P:phosphorelay signal transduction system"/>
    <property type="evidence" value="ECO:0007669"/>
    <property type="project" value="InterPro"/>
</dbReference>
<dbReference type="InterPro" id="IPR039420">
    <property type="entry name" value="WalR-like"/>
</dbReference>
<gene>
    <name evidence="8" type="ORF">EPA93_34290</name>
</gene>
<evidence type="ECO:0000256" key="4">
    <source>
        <dbReference type="ARBA" id="ARBA00023163"/>
    </source>
</evidence>
<keyword evidence="3" id="KW-0238">DNA-binding</keyword>
<dbReference type="OrthoDB" id="509129at2"/>
<evidence type="ECO:0000256" key="3">
    <source>
        <dbReference type="ARBA" id="ARBA00023125"/>
    </source>
</evidence>
<dbReference type="PROSITE" id="PS00622">
    <property type="entry name" value="HTH_LUXR_1"/>
    <property type="match status" value="1"/>
</dbReference>
<reference evidence="8 9" key="1">
    <citation type="submission" date="2019-01" db="EMBL/GenBank/DDBJ databases">
        <title>Ktedonosporobacter rubrisoli SCAWS-G2.</title>
        <authorList>
            <person name="Huang Y."/>
            <person name="Yan B."/>
        </authorList>
    </citation>
    <scope>NUCLEOTIDE SEQUENCE [LARGE SCALE GENOMIC DNA]</scope>
    <source>
        <strain evidence="8 9">SCAWS-G2</strain>
    </source>
</reference>
<evidence type="ECO:0000256" key="5">
    <source>
        <dbReference type="PROSITE-ProRule" id="PRU00169"/>
    </source>
</evidence>
<evidence type="ECO:0000256" key="1">
    <source>
        <dbReference type="ARBA" id="ARBA00022553"/>
    </source>
</evidence>
<dbReference type="GO" id="GO:0003677">
    <property type="term" value="F:DNA binding"/>
    <property type="evidence" value="ECO:0007669"/>
    <property type="project" value="UniProtKB-KW"/>
</dbReference>
<name>A0A4P6JY87_KTERU</name>
<keyword evidence="4" id="KW-0804">Transcription</keyword>
<evidence type="ECO:0000259" key="6">
    <source>
        <dbReference type="PROSITE" id="PS50043"/>
    </source>
</evidence>
<accession>A0A4P6JY87</accession>
<dbReference type="PANTHER" id="PTHR43214">
    <property type="entry name" value="TWO-COMPONENT RESPONSE REGULATOR"/>
    <property type="match status" value="1"/>
</dbReference>
<feature type="domain" description="Response regulatory" evidence="7">
    <location>
        <begin position="8"/>
        <end position="124"/>
    </location>
</feature>
<dbReference type="SMART" id="SM00421">
    <property type="entry name" value="HTH_LUXR"/>
    <property type="match status" value="1"/>
</dbReference>
<dbReference type="AlphaFoldDB" id="A0A4P6JY87"/>
<evidence type="ECO:0000256" key="2">
    <source>
        <dbReference type="ARBA" id="ARBA00023015"/>
    </source>
</evidence>
<dbReference type="PANTHER" id="PTHR43214:SF24">
    <property type="entry name" value="TRANSCRIPTIONAL REGULATORY PROTEIN NARL-RELATED"/>
    <property type="match status" value="1"/>
</dbReference>
<dbReference type="SUPFAM" id="SSF46894">
    <property type="entry name" value="C-terminal effector domain of the bipartite response regulators"/>
    <property type="match status" value="1"/>
</dbReference>
<keyword evidence="1 5" id="KW-0597">Phosphoprotein</keyword>
<dbReference type="GO" id="GO:0006355">
    <property type="term" value="P:regulation of DNA-templated transcription"/>
    <property type="evidence" value="ECO:0007669"/>
    <property type="project" value="InterPro"/>
</dbReference>
<dbReference type="PRINTS" id="PR00038">
    <property type="entry name" value="HTHLUXR"/>
</dbReference>
<keyword evidence="9" id="KW-1185">Reference proteome</keyword>
<dbReference type="SUPFAM" id="SSF52172">
    <property type="entry name" value="CheY-like"/>
    <property type="match status" value="1"/>
</dbReference>
<dbReference type="Pfam" id="PF00072">
    <property type="entry name" value="Response_reg"/>
    <property type="match status" value="1"/>
</dbReference>
<dbReference type="InterPro" id="IPR058245">
    <property type="entry name" value="NreC/VraR/RcsB-like_REC"/>
</dbReference>
<feature type="domain" description="HTH luxR-type" evidence="6">
    <location>
        <begin position="156"/>
        <end position="221"/>
    </location>
</feature>
<protein>
    <submittedName>
        <fullName evidence="8">Response regulator transcription factor</fullName>
    </submittedName>
</protein>
<dbReference type="PROSITE" id="PS50110">
    <property type="entry name" value="RESPONSE_REGULATORY"/>
    <property type="match status" value="1"/>
</dbReference>
<feature type="modified residue" description="4-aspartylphosphate" evidence="5">
    <location>
        <position position="59"/>
    </location>
</feature>
<dbReference type="InterPro" id="IPR000792">
    <property type="entry name" value="Tscrpt_reg_LuxR_C"/>
</dbReference>
<evidence type="ECO:0000313" key="9">
    <source>
        <dbReference type="Proteomes" id="UP000290365"/>
    </source>
</evidence>
<dbReference type="Pfam" id="PF00196">
    <property type="entry name" value="GerE"/>
    <property type="match status" value="1"/>
</dbReference>
<dbReference type="RefSeq" id="WP_129891830.1">
    <property type="nucleotide sequence ID" value="NZ_CP035758.1"/>
</dbReference>
<dbReference type="InterPro" id="IPR016032">
    <property type="entry name" value="Sig_transdc_resp-reg_C-effctor"/>
</dbReference>
<dbReference type="InterPro" id="IPR011006">
    <property type="entry name" value="CheY-like_superfamily"/>
</dbReference>
<sequence length="224" mass="25025">MSMTDPIRIVIAEDQSIVRQGLRYIIQAQWDMTVVGEAADGEQAIQLARETRPALVLMDIRMPVRNGIEATRAILAFLPETKVVLLTTFDIQEYVFDGIRAGAVGYLLKDAETHSLLDGIRAAAQGGVTFRSRISGEVLAKVLHEEHKDATQQWQAPALLEPLTEREHAVLQQMAWGKRNWEIASLLSVSEGTVKTHVHRILQKFGVEDRTQAVVLAIRQQIVK</sequence>
<keyword evidence="2" id="KW-0805">Transcription regulation</keyword>
<evidence type="ECO:0000259" key="7">
    <source>
        <dbReference type="PROSITE" id="PS50110"/>
    </source>
</evidence>
<dbReference type="PROSITE" id="PS50043">
    <property type="entry name" value="HTH_LUXR_2"/>
    <property type="match status" value="1"/>
</dbReference>